<proteinExistence type="predicted"/>
<dbReference type="EMBL" id="CYSD01000037">
    <property type="protein sequence ID" value="CUH79558.1"/>
    <property type="molecule type" value="Genomic_DNA"/>
</dbReference>
<evidence type="ECO:0000313" key="1">
    <source>
        <dbReference type="EMBL" id="CUH79558.1"/>
    </source>
</evidence>
<accession>A0A0P1GEA4</accession>
<dbReference type="AlphaFoldDB" id="A0A0P1GEA4"/>
<evidence type="ECO:0000313" key="2">
    <source>
        <dbReference type="Proteomes" id="UP000052022"/>
    </source>
</evidence>
<sequence length="285" mass="29833">MLSRSTALTIAATSVAVLGIGLFMQKSGPDTPPVAGAESAAILDVSPLKLENITYTSLSHAVLEEAEVPVCATSMTAVPQAGAMVQLSLSAPCDANGNVTFHHAGMMFAQRLDDHGQLELAVPAMTKTAVFLAELASGETLMASAEVSDMADYERIAVQAEDHGVGLHAFEYGAEFGGAGHIWSQAEDGAGQFLKLGDASLPSAQFLQIYSHAVPKLRAEGEIALSLEAEVRSTTCNRPLNVQILSARGGGLRARELSLEMPACDAVGDFLVLNNPVESLKLSRN</sequence>
<dbReference type="RefSeq" id="WP_074941780.1">
    <property type="nucleotide sequence ID" value="NZ_CYSD01000037.1"/>
</dbReference>
<reference evidence="1 2" key="1">
    <citation type="submission" date="2015-09" db="EMBL/GenBank/DDBJ databases">
        <authorList>
            <consortium name="Swine Surveillance"/>
        </authorList>
    </citation>
    <scope>NUCLEOTIDE SEQUENCE [LARGE SCALE GENOMIC DNA]</scope>
    <source>
        <strain evidence="1 2">CECT 7557</strain>
    </source>
</reference>
<dbReference type="OrthoDB" id="7956241at2"/>
<dbReference type="STRING" id="928856.SAMN04488049_101262"/>
<dbReference type="Proteomes" id="UP000052022">
    <property type="component" value="Unassembled WGS sequence"/>
</dbReference>
<keyword evidence="2" id="KW-1185">Reference proteome</keyword>
<protein>
    <recommendedName>
        <fullName evidence="3">Translocase</fullName>
    </recommendedName>
</protein>
<gene>
    <name evidence="1" type="ORF">TRM7557_02456</name>
</gene>
<organism evidence="1 2">
    <name type="scientific">Tritonibacter multivorans</name>
    <dbReference type="NCBI Taxonomy" id="928856"/>
    <lineage>
        <taxon>Bacteria</taxon>
        <taxon>Pseudomonadati</taxon>
        <taxon>Pseudomonadota</taxon>
        <taxon>Alphaproteobacteria</taxon>
        <taxon>Rhodobacterales</taxon>
        <taxon>Paracoccaceae</taxon>
        <taxon>Tritonibacter</taxon>
    </lineage>
</organism>
<evidence type="ECO:0008006" key="3">
    <source>
        <dbReference type="Google" id="ProtNLM"/>
    </source>
</evidence>
<name>A0A0P1GEA4_9RHOB</name>